<evidence type="ECO:0008006" key="3">
    <source>
        <dbReference type="Google" id="ProtNLM"/>
    </source>
</evidence>
<sequence>MEKPDVDRADDGRYIIVKGRKWRATDPNIPPGLNDELVRELMSARRAIKAGDSSARARVHAAKTALGERGEPWWERTDDGQAARAVAAATMLLRARDGGPISVDDVSQIVGGEAWREAVPLVEKTLRTGHDDHAWVFDGVNVRRMP</sequence>
<reference evidence="2" key="1">
    <citation type="submission" date="2021-02" db="EMBL/GenBank/DDBJ databases">
        <title>Leucobacter sp. CX169.</title>
        <authorList>
            <person name="Cheng Y."/>
        </authorList>
    </citation>
    <scope>NUCLEOTIDE SEQUENCE [LARGE SCALE GENOMIC DNA]</scope>
    <source>
        <strain evidence="2">JY899</strain>
    </source>
</reference>
<evidence type="ECO:0000313" key="1">
    <source>
        <dbReference type="EMBL" id="MBM9432630.1"/>
    </source>
</evidence>
<proteinExistence type="predicted"/>
<comment type="caution">
    <text evidence="1">The sequence shown here is derived from an EMBL/GenBank/DDBJ whole genome shotgun (WGS) entry which is preliminary data.</text>
</comment>
<evidence type="ECO:0000313" key="2">
    <source>
        <dbReference type="Proteomes" id="UP000705983"/>
    </source>
</evidence>
<name>A0ABS2TDA9_9ACTO</name>
<dbReference type="RefSeq" id="WP_187996099.1">
    <property type="nucleotide sequence ID" value="NZ_JACEXG010000001.1"/>
</dbReference>
<keyword evidence="2" id="KW-1185">Reference proteome</keyword>
<gene>
    <name evidence="1" type="ORF">JVW63_02790</name>
</gene>
<organism evidence="1 2">
    <name type="scientific">Flaviflexus equikiangi</name>
    <dbReference type="NCBI Taxonomy" id="2758573"/>
    <lineage>
        <taxon>Bacteria</taxon>
        <taxon>Bacillati</taxon>
        <taxon>Actinomycetota</taxon>
        <taxon>Actinomycetes</taxon>
        <taxon>Actinomycetales</taxon>
        <taxon>Actinomycetaceae</taxon>
        <taxon>Flaviflexus</taxon>
    </lineage>
</organism>
<dbReference type="Proteomes" id="UP000705983">
    <property type="component" value="Unassembled WGS sequence"/>
</dbReference>
<accession>A0ABS2TDA9</accession>
<protein>
    <recommendedName>
        <fullName evidence="3">DUF3253 domain-containing protein</fullName>
    </recommendedName>
</protein>
<dbReference type="EMBL" id="JAFFJS010000001">
    <property type="protein sequence ID" value="MBM9432630.1"/>
    <property type="molecule type" value="Genomic_DNA"/>
</dbReference>